<evidence type="ECO:0000313" key="2">
    <source>
        <dbReference type="Proteomes" id="UP001497382"/>
    </source>
</evidence>
<dbReference type="AlphaFoldDB" id="A0AAV1ZX02"/>
<organism evidence="1 2">
    <name type="scientific">Larinioides sclopetarius</name>
    <dbReference type="NCBI Taxonomy" id="280406"/>
    <lineage>
        <taxon>Eukaryota</taxon>
        <taxon>Metazoa</taxon>
        <taxon>Ecdysozoa</taxon>
        <taxon>Arthropoda</taxon>
        <taxon>Chelicerata</taxon>
        <taxon>Arachnida</taxon>
        <taxon>Araneae</taxon>
        <taxon>Araneomorphae</taxon>
        <taxon>Entelegynae</taxon>
        <taxon>Araneoidea</taxon>
        <taxon>Araneidae</taxon>
        <taxon>Larinioides</taxon>
    </lineage>
</organism>
<protein>
    <submittedName>
        <fullName evidence="1">Uncharacterized protein</fullName>
    </submittedName>
</protein>
<comment type="caution">
    <text evidence="1">The sequence shown here is derived from an EMBL/GenBank/DDBJ whole genome shotgun (WGS) entry which is preliminary data.</text>
</comment>
<proteinExistence type="predicted"/>
<evidence type="ECO:0000313" key="1">
    <source>
        <dbReference type="EMBL" id="CAL1276324.1"/>
    </source>
</evidence>
<gene>
    <name evidence="1" type="ORF">LARSCL_LOCUS8577</name>
</gene>
<keyword evidence="2" id="KW-1185">Reference proteome</keyword>
<dbReference type="Proteomes" id="UP001497382">
    <property type="component" value="Unassembled WGS sequence"/>
</dbReference>
<sequence>MLSYLKIEIFAYELFHTVWLKGGLISRKYDATEIYKDECLSDNDHKEICDKLFYDVVLFRRILFQQIFMEEIMKGKDTYWDSVSDFYEYIHSTCNRYDLFGSLTVFERMFATCAFVLNLCFYNRENENVDIIKFGHICWAAYFDAFTAEFYEQGGWKQLKKVAYSYTLPLRFLQVCLSEPENALTEVTEAIENYNKFKQTSTIHEYETVSILWVKTRVENLYKSSNSLVEFASYEKCMPTEHILSELKRLCNPCTLEVLQYDEECSERSVFDSDSFYIPLTPISSKESLGTTNSFSASSDEIEDNLPASFSVEILSECETDDSDFTNQSCLSELEDITSSNYSTDISNGSLDMFKQPSKFDSICVIPDRKQDDYLSRSMTKMHLNHDTLELEEVKISETDISSSTNDIYLVENKLFIITDKIQEPHEKTNMQYQMLEDSVHIAELVRNDESVKVLSATEATLSQNKYFKKGEFLCMTTFLNTVSSDDNQISISEWDEKDLARNASTPNKLENILVKERSSRLQNNILQVN</sequence>
<dbReference type="EMBL" id="CAXIEN010000092">
    <property type="protein sequence ID" value="CAL1276324.1"/>
    <property type="molecule type" value="Genomic_DNA"/>
</dbReference>
<accession>A0AAV1ZX02</accession>
<name>A0AAV1ZX02_9ARAC</name>
<reference evidence="1 2" key="1">
    <citation type="submission" date="2024-04" db="EMBL/GenBank/DDBJ databases">
        <authorList>
            <person name="Rising A."/>
            <person name="Reimegard J."/>
            <person name="Sonavane S."/>
            <person name="Akerstrom W."/>
            <person name="Nylinder S."/>
            <person name="Hedman E."/>
            <person name="Kallberg Y."/>
        </authorList>
    </citation>
    <scope>NUCLEOTIDE SEQUENCE [LARGE SCALE GENOMIC DNA]</scope>
</reference>